<dbReference type="OrthoDB" id="9796672at2"/>
<evidence type="ECO:0000256" key="12">
    <source>
        <dbReference type="RuleBase" id="RU003750"/>
    </source>
</evidence>
<dbReference type="PANTHER" id="PTHR14269">
    <property type="entry name" value="CDP-DIACYLGLYCEROL--GLYCEROL-3-PHOSPHATE 3-PHOSPHATIDYLTRANSFERASE-RELATED"/>
    <property type="match status" value="1"/>
</dbReference>
<dbReference type="AlphaFoldDB" id="C5BWP1"/>
<dbReference type="STRING" id="471853.Bcav_2457"/>
<keyword evidence="8 14" id="KW-0472">Membrane</keyword>
<proteinExistence type="inferred from homology"/>
<keyword evidence="7" id="KW-0443">Lipid metabolism</keyword>
<feature type="transmembrane region" description="Helical" evidence="14">
    <location>
        <begin position="118"/>
        <end position="138"/>
    </location>
</feature>
<dbReference type="eggNOG" id="COG0558">
    <property type="taxonomic scope" value="Bacteria"/>
</dbReference>
<keyword evidence="16" id="KW-1185">Reference proteome</keyword>
<evidence type="ECO:0000256" key="6">
    <source>
        <dbReference type="ARBA" id="ARBA00022989"/>
    </source>
</evidence>
<evidence type="ECO:0000256" key="11">
    <source>
        <dbReference type="NCBIfam" id="TIGR00560"/>
    </source>
</evidence>
<dbReference type="PANTHER" id="PTHR14269:SF52">
    <property type="entry name" value="PHOSPHATIDYLGLYCEROPHOSPHATE SYNTHASE-RELATED"/>
    <property type="match status" value="1"/>
</dbReference>
<keyword evidence="6 14" id="KW-1133">Transmembrane helix</keyword>
<protein>
    <recommendedName>
        <fullName evidence="11">CDP-diacylglycerol--glycerol-3-phosphate 3-phosphatidyltransferase</fullName>
        <ecNumber evidence="11">2.7.8.5</ecNumber>
    </recommendedName>
</protein>
<keyword evidence="4 12" id="KW-0808">Transferase</keyword>
<dbReference type="Gene3D" id="1.20.120.1760">
    <property type="match status" value="1"/>
</dbReference>
<dbReference type="InterPro" id="IPR043130">
    <property type="entry name" value="CDP-OH_PTrfase_TM_dom"/>
</dbReference>
<gene>
    <name evidence="15" type="ordered locus">Bcav_2457</name>
</gene>
<dbReference type="Proteomes" id="UP000007962">
    <property type="component" value="Chromosome"/>
</dbReference>
<dbReference type="Pfam" id="PF01066">
    <property type="entry name" value="CDP-OH_P_transf"/>
    <property type="match status" value="1"/>
</dbReference>
<comment type="similarity">
    <text evidence="2 12">Belongs to the CDP-alcohol phosphatidyltransferase class-I family.</text>
</comment>
<dbReference type="EMBL" id="CP001618">
    <property type="protein sequence ID" value="ACQ80707.1"/>
    <property type="molecule type" value="Genomic_DNA"/>
</dbReference>
<dbReference type="GO" id="GO:0046474">
    <property type="term" value="P:glycerophospholipid biosynthetic process"/>
    <property type="evidence" value="ECO:0007669"/>
    <property type="project" value="TreeGrafter"/>
</dbReference>
<keyword evidence="9" id="KW-0594">Phospholipid biosynthesis</keyword>
<evidence type="ECO:0000256" key="4">
    <source>
        <dbReference type="ARBA" id="ARBA00022679"/>
    </source>
</evidence>
<dbReference type="HOGENOM" id="CLU_051314_2_0_11"/>
<dbReference type="GO" id="GO:0008444">
    <property type="term" value="F:CDP-diacylglycerol-glycerol-3-phosphate 3-phosphatidyltransferase activity"/>
    <property type="evidence" value="ECO:0007669"/>
    <property type="project" value="UniProtKB-UniRule"/>
</dbReference>
<feature type="transmembrane region" description="Helical" evidence="14">
    <location>
        <begin position="158"/>
        <end position="177"/>
    </location>
</feature>
<evidence type="ECO:0000256" key="5">
    <source>
        <dbReference type="ARBA" id="ARBA00022692"/>
    </source>
</evidence>
<evidence type="ECO:0000256" key="14">
    <source>
        <dbReference type="SAM" id="Phobius"/>
    </source>
</evidence>
<evidence type="ECO:0000256" key="3">
    <source>
        <dbReference type="ARBA" id="ARBA00022516"/>
    </source>
</evidence>
<organism evidence="15 16">
    <name type="scientific">Beutenbergia cavernae (strain ATCC BAA-8 / DSM 12333 / CCUG 43141 / JCM 11478 / NBRC 16432 / NCIMB 13614 / HKI 0122)</name>
    <dbReference type="NCBI Taxonomy" id="471853"/>
    <lineage>
        <taxon>Bacteria</taxon>
        <taxon>Bacillati</taxon>
        <taxon>Actinomycetota</taxon>
        <taxon>Actinomycetes</taxon>
        <taxon>Micrococcales</taxon>
        <taxon>Beutenbergiaceae</taxon>
        <taxon>Beutenbergia</taxon>
    </lineage>
</organism>
<reference evidence="15 16" key="1">
    <citation type="journal article" date="2009" name="Stand. Genomic Sci.">
        <title>Complete genome sequence of Beutenbergia cavernae type strain (HKI 0122).</title>
        <authorList>
            <person name="Land M."/>
            <person name="Pukall R."/>
            <person name="Abt B."/>
            <person name="Goker M."/>
            <person name="Rohde M."/>
            <person name="Glavina Del Rio T."/>
            <person name="Tice H."/>
            <person name="Copeland A."/>
            <person name="Cheng J.F."/>
            <person name="Lucas S."/>
            <person name="Chen F."/>
            <person name="Nolan M."/>
            <person name="Bruce D."/>
            <person name="Goodwin L."/>
            <person name="Pitluck S."/>
            <person name="Ivanova N."/>
            <person name="Mavromatis K."/>
            <person name="Ovchinnikova G."/>
            <person name="Pati A."/>
            <person name="Chen A."/>
            <person name="Palaniappan K."/>
            <person name="Hauser L."/>
            <person name="Chang Y.J."/>
            <person name="Jefferies C.C."/>
            <person name="Saunders E."/>
            <person name="Brettin T."/>
            <person name="Detter J.C."/>
            <person name="Han C."/>
            <person name="Chain P."/>
            <person name="Bristow J."/>
            <person name="Eisen J.A."/>
            <person name="Markowitz V."/>
            <person name="Hugenholtz P."/>
            <person name="Kyrpides N.C."/>
            <person name="Klenk H.P."/>
            <person name="Lapidus A."/>
        </authorList>
    </citation>
    <scope>NUCLEOTIDE SEQUENCE [LARGE SCALE GENOMIC DNA]</scope>
    <source>
        <strain evidence="16">ATCC BAA-8 / DSM 12333 / NBRC 16432</strain>
    </source>
</reference>
<dbReference type="InterPro" id="IPR000462">
    <property type="entry name" value="CDP-OH_P_trans"/>
</dbReference>
<accession>C5BWP1</accession>
<evidence type="ECO:0000256" key="1">
    <source>
        <dbReference type="ARBA" id="ARBA00004141"/>
    </source>
</evidence>
<dbReference type="EC" id="2.7.8.5" evidence="11"/>
<evidence type="ECO:0000256" key="13">
    <source>
        <dbReference type="SAM" id="MobiDB-lite"/>
    </source>
</evidence>
<feature type="transmembrane region" description="Helical" evidence="14">
    <location>
        <begin position="36"/>
        <end position="53"/>
    </location>
</feature>
<name>C5BWP1_BEUC1</name>
<keyword evidence="10" id="KW-1208">Phospholipid metabolism</keyword>
<dbReference type="PROSITE" id="PS00379">
    <property type="entry name" value="CDP_ALCOHOL_P_TRANSF"/>
    <property type="match status" value="1"/>
</dbReference>
<keyword evidence="5 14" id="KW-0812">Transmembrane</keyword>
<comment type="subcellular location">
    <subcellularLocation>
        <location evidence="1">Membrane</location>
        <topology evidence="1">Multi-pass membrane protein</topology>
    </subcellularLocation>
</comment>
<evidence type="ECO:0000313" key="16">
    <source>
        <dbReference type="Proteomes" id="UP000007962"/>
    </source>
</evidence>
<feature type="transmembrane region" description="Helical" evidence="14">
    <location>
        <begin position="183"/>
        <end position="204"/>
    </location>
</feature>
<evidence type="ECO:0000256" key="10">
    <source>
        <dbReference type="ARBA" id="ARBA00023264"/>
    </source>
</evidence>
<dbReference type="InterPro" id="IPR048254">
    <property type="entry name" value="CDP_ALCOHOL_P_TRANSF_CS"/>
</dbReference>
<evidence type="ECO:0000313" key="15">
    <source>
        <dbReference type="EMBL" id="ACQ80707.1"/>
    </source>
</evidence>
<dbReference type="GO" id="GO:0016020">
    <property type="term" value="C:membrane"/>
    <property type="evidence" value="ECO:0007669"/>
    <property type="project" value="UniProtKB-SubCell"/>
</dbReference>
<dbReference type="InterPro" id="IPR004570">
    <property type="entry name" value="Phosphatidylglycerol_P_synth"/>
</dbReference>
<keyword evidence="3" id="KW-0444">Lipid biosynthesis</keyword>
<dbReference type="NCBIfam" id="TIGR00560">
    <property type="entry name" value="pgsA"/>
    <property type="match status" value="1"/>
</dbReference>
<sequence length="213" mass="22442">MAHREGTRRGPTLGPVPPATPEPAAPGAQVWNLPNALTILRVLLVPVFAVLLLQDTTTSRLAATGVFVLAAATDRLDGQIARSRGQVTAFGKLADPIADKALTLTAFAGLSLLGEVPWWITLAITVRELGITLLRVVLVRRSIIAASTGGKVKTVLQILVLTVLLVPWDGIVAAGVADVIDVVALVLLYAALAVTIVTGLDYVVRAWRLARGR</sequence>
<dbReference type="InterPro" id="IPR050324">
    <property type="entry name" value="CDP-alcohol_PTase-I"/>
</dbReference>
<evidence type="ECO:0000256" key="2">
    <source>
        <dbReference type="ARBA" id="ARBA00010441"/>
    </source>
</evidence>
<feature type="region of interest" description="Disordered" evidence="13">
    <location>
        <begin position="1"/>
        <end position="24"/>
    </location>
</feature>
<dbReference type="KEGG" id="bcv:Bcav_2457"/>
<feature type="compositionally biased region" description="Pro residues" evidence="13">
    <location>
        <begin position="14"/>
        <end position="24"/>
    </location>
</feature>
<evidence type="ECO:0000256" key="9">
    <source>
        <dbReference type="ARBA" id="ARBA00023209"/>
    </source>
</evidence>
<dbReference type="PIRSF" id="PIRSF000847">
    <property type="entry name" value="Phos_ph_gly_syn"/>
    <property type="match status" value="1"/>
</dbReference>
<evidence type="ECO:0000256" key="7">
    <source>
        <dbReference type="ARBA" id="ARBA00023098"/>
    </source>
</evidence>
<dbReference type="UniPathway" id="UPA00085"/>
<evidence type="ECO:0000256" key="8">
    <source>
        <dbReference type="ARBA" id="ARBA00023136"/>
    </source>
</evidence>